<dbReference type="EMBL" id="JAPWTK010000035">
    <property type="protein sequence ID" value="KAJ8955856.1"/>
    <property type="molecule type" value="Genomic_DNA"/>
</dbReference>
<proteinExistence type="predicted"/>
<evidence type="ECO:0000313" key="2">
    <source>
        <dbReference type="Proteomes" id="UP001162162"/>
    </source>
</evidence>
<organism evidence="1 2">
    <name type="scientific">Aromia moschata</name>
    <dbReference type="NCBI Taxonomy" id="1265417"/>
    <lineage>
        <taxon>Eukaryota</taxon>
        <taxon>Metazoa</taxon>
        <taxon>Ecdysozoa</taxon>
        <taxon>Arthropoda</taxon>
        <taxon>Hexapoda</taxon>
        <taxon>Insecta</taxon>
        <taxon>Pterygota</taxon>
        <taxon>Neoptera</taxon>
        <taxon>Endopterygota</taxon>
        <taxon>Coleoptera</taxon>
        <taxon>Polyphaga</taxon>
        <taxon>Cucujiformia</taxon>
        <taxon>Chrysomeloidea</taxon>
        <taxon>Cerambycidae</taxon>
        <taxon>Cerambycinae</taxon>
        <taxon>Callichromatini</taxon>
        <taxon>Aromia</taxon>
    </lineage>
</organism>
<protein>
    <submittedName>
        <fullName evidence="1">Uncharacterized protein</fullName>
    </submittedName>
</protein>
<evidence type="ECO:0000313" key="1">
    <source>
        <dbReference type="EMBL" id="KAJ8955856.1"/>
    </source>
</evidence>
<sequence length="69" mass="7914">MHSEKHPVNHLEIETLQKALVQSVDNTDNSVIVEVVHFNNHLSCHPDPHSKKWICGLRGIQKLGIQWVK</sequence>
<dbReference type="AlphaFoldDB" id="A0AAV8YW99"/>
<reference evidence="1" key="1">
    <citation type="journal article" date="2023" name="Insect Mol. Biol.">
        <title>Genome sequencing provides insights into the evolution of gene families encoding plant cell wall-degrading enzymes in longhorned beetles.</title>
        <authorList>
            <person name="Shin N.R."/>
            <person name="Okamura Y."/>
            <person name="Kirsch R."/>
            <person name="Pauchet Y."/>
        </authorList>
    </citation>
    <scope>NUCLEOTIDE SEQUENCE</scope>
    <source>
        <strain evidence="1">AMC_N1</strain>
    </source>
</reference>
<name>A0AAV8YW99_9CUCU</name>
<dbReference type="Proteomes" id="UP001162162">
    <property type="component" value="Unassembled WGS sequence"/>
</dbReference>
<accession>A0AAV8YW99</accession>
<comment type="caution">
    <text evidence="1">The sequence shown here is derived from an EMBL/GenBank/DDBJ whole genome shotgun (WGS) entry which is preliminary data.</text>
</comment>
<keyword evidence="2" id="KW-1185">Reference proteome</keyword>
<gene>
    <name evidence="1" type="ORF">NQ318_005402</name>
</gene>